<keyword evidence="3" id="KW-1185">Reference proteome</keyword>
<feature type="domain" description="DUF402" evidence="1">
    <location>
        <begin position="62"/>
        <end position="165"/>
    </location>
</feature>
<protein>
    <submittedName>
        <fullName evidence="2">DUF402 domain-containing protein</fullName>
    </submittedName>
</protein>
<dbReference type="InterPro" id="IPR007295">
    <property type="entry name" value="DUF402"/>
</dbReference>
<organism evidence="2 3">
    <name type="scientific">Macrococcus lamae</name>
    <dbReference type="NCBI Taxonomy" id="198484"/>
    <lineage>
        <taxon>Bacteria</taxon>
        <taxon>Bacillati</taxon>
        <taxon>Bacillota</taxon>
        <taxon>Bacilli</taxon>
        <taxon>Bacillales</taxon>
        <taxon>Staphylococcaceae</taxon>
        <taxon>Macrococcus</taxon>
    </lineage>
</organism>
<dbReference type="AlphaFoldDB" id="A0A4R6BTJ7"/>
<evidence type="ECO:0000313" key="3">
    <source>
        <dbReference type="Proteomes" id="UP000294802"/>
    </source>
</evidence>
<evidence type="ECO:0000313" key="2">
    <source>
        <dbReference type="EMBL" id="TDM07895.1"/>
    </source>
</evidence>
<dbReference type="Pfam" id="PF04167">
    <property type="entry name" value="DUF402"/>
    <property type="match status" value="1"/>
</dbReference>
<dbReference type="InterPro" id="IPR035930">
    <property type="entry name" value="FomD-like_sf"/>
</dbReference>
<dbReference type="EMBL" id="SCWB01000012">
    <property type="protein sequence ID" value="TDM07895.1"/>
    <property type="molecule type" value="Genomic_DNA"/>
</dbReference>
<evidence type="ECO:0000259" key="1">
    <source>
        <dbReference type="Pfam" id="PF04167"/>
    </source>
</evidence>
<dbReference type="Gene3D" id="2.40.380.10">
    <property type="entry name" value="FomD-like"/>
    <property type="match status" value="1"/>
</dbReference>
<gene>
    <name evidence="2" type="ORF">ERX29_07535</name>
</gene>
<comment type="caution">
    <text evidence="2">The sequence shown here is derived from an EMBL/GenBank/DDBJ whole genome shotgun (WGS) entry which is preliminary data.</text>
</comment>
<sequence>MQFIIDFRRRDVMKDTVSIKSYKYPKIPHIEYEGKLLEETPHYWLVYCPKLNELKHFINNKIYITEYASLHFFSKYHGYTVSICVDDEMKPISMFCNISTPCRSESDSITYIDIDMDYVKTSEGLWFLKNHEMYMTNSKKYHYPIQLTNFAVVSLQELKNNITNGVFPFGVKQFDTVKHLID</sequence>
<name>A0A4R6BTJ7_9STAP</name>
<dbReference type="OrthoDB" id="2357011at2"/>
<dbReference type="Proteomes" id="UP000294802">
    <property type="component" value="Unassembled WGS sequence"/>
</dbReference>
<proteinExistence type="predicted"/>
<reference evidence="2 3" key="1">
    <citation type="submission" date="2019-01" db="EMBL/GenBank/DDBJ databases">
        <title>Draft genome sequences of the type strains of six Macrococcus species.</title>
        <authorList>
            <person name="Mazhar S."/>
            <person name="Altermann E."/>
            <person name="Hill C."/>
            <person name="Mcauliffe O."/>
        </authorList>
    </citation>
    <scope>NUCLEOTIDE SEQUENCE [LARGE SCALE GENOMIC DNA]</scope>
    <source>
        <strain evidence="2 3">CCM4815</strain>
    </source>
</reference>
<accession>A0A4R6BTJ7</accession>
<dbReference type="SUPFAM" id="SSF159234">
    <property type="entry name" value="FomD-like"/>
    <property type="match status" value="1"/>
</dbReference>